<accession>A0A9K3JSU2</accession>
<dbReference type="EMBL" id="MNCJ02000316">
    <property type="protein sequence ID" value="KAF5820607.1"/>
    <property type="molecule type" value="Genomic_DNA"/>
</dbReference>
<name>A0A9K3JSU2_HELAN</name>
<proteinExistence type="predicted"/>
<sequence length="49" mass="5728">MGLRYVRYGMPEDDQTEEPNTIKTHASAHCLVVNFNDELNHVHRIAYEL</sequence>
<evidence type="ECO:0000313" key="1">
    <source>
        <dbReference type="EMBL" id="KAF5820607.1"/>
    </source>
</evidence>
<dbReference type="Gramene" id="mRNA:HanXRQr2_Chr01g0004091">
    <property type="protein sequence ID" value="mRNA:HanXRQr2_Chr01g0004091"/>
    <property type="gene ID" value="HanXRQr2_Chr01g0004091"/>
</dbReference>
<protein>
    <submittedName>
        <fullName evidence="1">Uncharacterized protein</fullName>
    </submittedName>
</protein>
<dbReference type="Proteomes" id="UP000215914">
    <property type="component" value="Unassembled WGS sequence"/>
</dbReference>
<dbReference type="AlphaFoldDB" id="A0A9K3JSU2"/>
<organism evidence="1 2">
    <name type="scientific">Helianthus annuus</name>
    <name type="common">Common sunflower</name>
    <dbReference type="NCBI Taxonomy" id="4232"/>
    <lineage>
        <taxon>Eukaryota</taxon>
        <taxon>Viridiplantae</taxon>
        <taxon>Streptophyta</taxon>
        <taxon>Embryophyta</taxon>
        <taxon>Tracheophyta</taxon>
        <taxon>Spermatophyta</taxon>
        <taxon>Magnoliopsida</taxon>
        <taxon>eudicotyledons</taxon>
        <taxon>Gunneridae</taxon>
        <taxon>Pentapetalae</taxon>
        <taxon>asterids</taxon>
        <taxon>campanulids</taxon>
        <taxon>Asterales</taxon>
        <taxon>Asteraceae</taxon>
        <taxon>Asteroideae</taxon>
        <taxon>Heliantheae alliance</taxon>
        <taxon>Heliantheae</taxon>
        <taxon>Helianthus</taxon>
    </lineage>
</organism>
<evidence type="ECO:0000313" key="2">
    <source>
        <dbReference type="Proteomes" id="UP000215914"/>
    </source>
</evidence>
<comment type="caution">
    <text evidence="1">The sequence shown here is derived from an EMBL/GenBank/DDBJ whole genome shotgun (WGS) entry which is preliminary data.</text>
</comment>
<reference evidence="1" key="2">
    <citation type="submission" date="2020-06" db="EMBL/GenBank/DDBJ databases">
        <title>Helianthus annuus Genome sequencing and assembly Release 2.</title>
        <authorList>
            <person name="Gouzy J."/>
            <person name="Langlade N."/>
            <person name="Munos S."/>
        </authorList>
    </citation>
    <scope>NUCLEOTIDE SEQUENCE</scope>
    <source>
        <tissue evidence="1">Leaves</tissue>
    </source>
</reference>
<keyword evidence="2" id="KW-1185">Reference proteome</keyword>
<reference evidence="1" key="1">
    <citation type="journal article" date="2017" name="Nature">
        <title>The sunflower genome provides insights into oil metabolism, flowering and Asterid evolution.</title>
        <authorList>
            <person name="Badouin H."/>
            <person name="Gouzy J."/>
            <person name="Grassa C.J."/>
            <person name="Murat F."/>
            <person name="Staton S.E."/>
            <person name="Cottret L."/>
            <person name="Lelandais-Briere C."/>
            <person name="Owens G.L."/>
            <person name="Carrere S."/>
            <person name="Mayjonade B."/>
            <person name="Legrand L."/>
            <person name="Gill N."/>
            <person name="Kane N.C."/>
            <person name="Bowers J.E."/>
            <person name="Hubner S."/>
            <person name="Bellec A."/>
            <person name="Berard A."/>
            <person name="Berges H."/>
            <person name="Blanchet N."/>
            <person name="Boniface M.C."/>
            <person name="Brunel D."/>
            <person name="Catrice O."/>
            <person name="Chaidir N."/>
            <person name="Claudel C."/>
            <person name="Donnadieu C."/>
            <person name="Faraut T."/>
            <person name="Fievet G."/>
            <person name="Helmstetter N."/>
            <person name="King M."/>
            <person name="Knapp S.J."/>
            <person name="Lai Z."/>
            <person name="Le Paslier M.C."/>
            <person name="Lippi Y."/>
            <person name="Lorenzon L."/>
            <person name="Mandel J.R."/>
            <person name="Marage G."/>
            <person name="Marchand G."/>
            <person name="Marquand E."/>
            <person name="Bret-Mestries E."/>
            <person name="Morien E."/>
            <person name="Nambeesan S."/>
            <person name="Nguyen T."/>
            <person name="Pegot-Espagnet P."/>
            <person name="Pouilly N."/>
            <person name="Raftis F."/>
            <person name="Sallet E."/>
            <person name="Schiex T."/>
            <person name="Thomas J."/>
            <person name="Vandecasteele C."/>
            <person name="Vares D."/>
            <person name="Vear F."/>
            <person name="Vautrin S."/>
            <person name="Crespi M."/>
            <person name="Mangin B."/>
            <person name="Burke J.M."/>
            <person name="Salse J."/>
            <person name="Munos S."/>
            <person name="Vincourt P."/>
            <person name="Rieseberg L.H."/>
            <person name="Langlade N.B."/>
        </authorList>
    </citation>
    <scope>NUCLEOTIDE SEQUENCE</scope>
    <source>
        <tissue evidence="1">Leaves</tissue>
    </source>
</reference>
<gene>
    <name evidence="1" type="ORF">HanXRQr2_Chr01g0004091</name>
</gene>